<dbReference type="CDD" id="cd00761">
    <property type="entry name" value="Glyco_tranf_GTA_type"/>
    <property type="match status" value="1"/>
</dbReference>
<organism evidence="5 6">
    <name type="scientific">Metaplanococcus flavidus</name>
    <dbReference type="NCBI Taxonomy" id="569883"/>
    <lineage>
        <taxon>Bacteria</taxon>
        <taxon>Bacillati</taxon>
        <taxon>Bacillota</taxon>
        <taxon>Bacilli</taxon>
        <taxon>Bacillales</taxon>
        <taxon>Caryophanaceae</taxon>
        <taxon>Metaplanococcus</taxon>
    </lineage>
</organism>
<evidence type="ECO:0000256" key="1">
    <source>
        <dbReference type="ARBA" id="ARBA00006739"/>
    </source>
</evidence>
<name>A0ABW3LCS1_9BACL</name>
<evidence type="ECO:0000259" key="4">
    <source>
        <dbReference type="Pfam" id="PF00535"/>
    </source>
</evidence>
<dbReference type="PANTHER" id="PTHR22916:SF51">
    <property type="entry name" value="GLYCOSYLTRANSFERASE EPSH-RELATED"/>
    <property type="match status" value="1"/>
</dbReference>
<evidence type="ECO:0000313" key="6">
    <source>
        <dbReference type="Proteomes" id="UP001597109"/>
    </source>
</evidence>
<keyword evidence="3" id="KW-0808">Transferase</keyword>
<proteinExistence type="inferred from homology"/>
<sequence>MDAKISVILPIYNVEEYLPKCINSVRNQTYENLEIILVNDGSTDRCGLICELHAALDTRIKVIHKDNGGLSDARNAGMEAATGDFVAFVDSDDWIDEDMYEVLYRLSSQYDADIAMCRVREFSDLGILDESTDDIVVCGGEEALMLMVTRDNNYKLEHGIVNKLIKKELLQNFKFPVGKLTEDLYFTPPLIYASKKCVYIDTGKYNYLTDRQGSIMNSKVSEKMIANELEGYQELERFLSSKGIQSCIAKVREVFLKRLLHFHYEVKISSLENKKDLLIDLEKTFYTNFIKPDKNLMNPKRQLQIRIFDLSPGVYHRVKMNVKKIKDFKDKIMPNKALTLNPVTQLSKKEDRGDSY</sequence>
<dbReference type="PANTHER" id="PTHR22916">
    <property type="entry name" value="GLYCOSYLTRANSFERASE"/>
    <property type="match status" value="1"/>
</dbReference>
<reference evidence="6" key="1">
    <citation type="journal article" date="2019" name="Int. J. Syst. Evol. Microbiol.">
        <title>The Global Catalogue of Microorganisms (GCM) 10K type strain sequencing project: providing services to taxonomists for standard genome sequencing and annotation.</title>
        <authorList>
            <consortium name="The Broad Institute Genomics Platform"/>
            <consortium name="The Broad Institute Genome Sequencing Center for Infectious Disease"/>
            <person name="Wu L."/>
            <person name="Ma J."/>
        </authorList>
    </citation>
    <scope>NUCLEOTIDE SEQUENCE [LARGE SCALE GENOMIC DNA]</scope>
    <source>
        <strain evidence="6">CCUG 56756</strain>
    </source>
</reference>
<dbReference type="InterPro" id="IPR001173">
    <property type="entry name" value="Glyco_trans_2-like"/>
</dbReference>
<dbReference type="RefSeq" id="WP_144840806.1">
    <property type="nucleotide sequence ID" value="NZ_JBHTKI010000014.1"/>
</dbReference>
<dbReference type="Pfam" id="PF00535">
    <property type="entry name" value="Glycos_transf_2"/>
    <property type="match status" value="1"/>
</dbReference>
<comment type="caution">
    <text evidence="5">The sequence shown here is derived from an EMBL/GenBank/DDBJ whole genome shotgun (WGS) entry which is preliminary data.</text>
</comment>
<dbReference type="Gene3D" id="3.90.550.10">
    <property type="entry name" value="Spore Coat Polysaccharide Biosynthesis Protein SpsA, Chain A"/>
    <property type="match status" value="1"/>
</dbReference>
<dbReference type="EMBL" id="JBHTKI010000014">
    <property type="protein sequence ID" value="MFD1031917.1"/>
    <property type="molecule type" value="Genomic_DNA"/>
</dbReference>
<evidence type="ECO:0000256" key="2">
    <source>
        <dbReference type="ARBA" id="ARBA00022676"/>
    </source>
</evidence>
<feature type="domain" description="Glycosyltransferase 2-like" evidence="4">
    <location>
        <begin position="6"/>
        <end position="125"/>
    </location>
</feature>
<evidence type="ECO:0000313" key="5">
    <source>
        <dbReference type="EMBL" id="MFD1031917.1"/>
    </source>
</evidence>
<dbReference type="SUPFAM" id="SSF53448">
    <property type="entry name" value="Nucleotide-diphospho-sugar transferases"/>
    <property type="match status" value="1"/>
</dbReference>
<evidence type="ECO:0000256" key="3">
    <source>
        <dbReference type="ARBA" id="ARBA00022679"/>
    </source>
</evidence>
<gene>
    <name evidence="5" type="ORF">ACFQ1X_10795</name>
</gene>
<dbReference type="InterPro" id="IPR029044">
    <property type="entry name" value="Nucleotide-diphossugar_trans"/>
</dbReference>
<protein>
    <submittedName>
        <fullName evidence="5">Glycosyltransferase family 2 protein</fullName>
    </submittedName>
</protein>
<comment type="similarity">
    <text evidence="1">Belongs to the glycosyltransferase 2 family.</text>
</comment>
<dbReference type="Proteomes" id="UP001597109">
    <property type="component" value="Unassembled WGS sequence"/>
</dbReference>
<accession>A0ABW3LCS1</accession>
<keyword evidence="2" id="KW-0328">Glycosyltransferase</keyword>
<keyword evidence="6" id="KW-1185">Reference proteome</keyword>